<evidence type="ECO:0000256" key="2">
    <source>
        <dbReference type="ARBA" id="ARBA00022803"/>
    </source>
</evidence>
<name>A0A9D2C6K4_9FIRM</name>
<evidence type="ECO:0000313" key="6">
    <source>
        <dbReference type="EMBL" id="HIY59471.1"/>
    </source>
</evidence>
<protein>
    <submittedName>
        <fullName evidence="6">Tetratricopeptide repeat protein</fullName>
    </submittedName>
</protein>
<dbReference type="InterPro" id="IPR011990">
    <property type="entry name" value="TPR-like_helical_dom_sf"/>
</dbReference>
<keyword evidence="2 3" id="KW-0802">TPR repeat</keyword>
<comment type="caution">
    <text evidence="6">The sequence shown here is derived from an EMBL/GenBank/DDBJ whole genome shotgun (WGS) entry which is preliminary data.</text>
</comment>
<proteinExistence type="predicted"/>
<dbReference type="PROSITE" id="PS50005">
    <property type="entry name" value="TPR"/>
    <property type="match status" value="2"/>
</dbReference>
<accession>A0A9D2C6K4</accession>
<keyword evidence="5" id="KW-1133">Transmembrane helix</keyword>
<dbReference type="Pfam" id="PF14559">
    <property type="entry name" value="TPR_19"/>
    <property type="match status" value="1"/>
</dbReference>
<dbReference type="InterPro" id="IPR019734">
    <property type="entry name" value="TPR_rpt"/>
</dbReference>
<feature type="coiled-coil region" evidence="4">
    <location>
        <begin position="278"/>
        <end position="322"/>
    </location>
</feature>
<dbReference type="PANTHER" id="PTHR45586:SF1">
    <property type="entry name" value="LIPOPOLYSACCHARIDE ASSEMBLY PROTEIN B"/>
    <property type="match status" value="1"/>
</dbReference>
<dbReference type="SUPFAM" id="SSF48452">
    <property type="entry name" value="TPR-like"/>
    <property type="match status" value="1"/>
</dbReference>
<organism evidence="6 7">
    <name type="scientific">Candidatus Eisenbergiella pullistercoris</name>
    <dbReference type="NCBI Taxonomy" id="2838555"/>
    <lineage>
        <taxon>Bacteria</taxon>
        <taxon>Bacillati</taxon>
        <taxon>Bacillota</taxon>
        <taxon>Clostridia</taxon>
        <taxon>Lachnospirales</taxon>
        <taxon>Lachnospiraceae</taxon>
        <taxon>Eisenbergiella</taxon>
    </lineage>
</organism>
<evidence type="ECO:0000256" key="3">
    <source>
        <dbReference type="PROSITE-ProRule" id="PRU00339"/>
    </source>
</evidence>
<keyword evidence="5" id="KW-0472">Membrane</keyword>
<feature type="repeat" description="TPR" evidence="3">
    <location>
        <begin position="420"/>
        <end position="453"/>
    </location>
</feature>
<dbReference type="PANTHER" id="PTHR45586">
    <property type="entry name" value="TPR REPEAT-CONTAINING PROTEIN PA4667"/>
    <property type="match status" value="1"/>
</dbReference>
<evidence type="ECO:0000313" key="7">
    <source>
        <dbReference type="Proteomes" id="UP000824007"/>
    </source>
</evidence>
<keyword evidence="1" id="KW-0677">Repeat</keyword>
<dbReference type="SMART" id="SM00028">
    <property type="entry name" value="TPR"/>
    <property type="match status" value="5"/>
</dbReference>
<dbReference type="AlphaFoldDB" id="A0A9D2C6K4"/>
<feature type="transmembrane region" description="Helical" evidence="5">
    <location>
        <begin position="244"/>
        <end position="265"/>
    </location>
</feature>
<evidence type="ECO:0000256" key="1">
    <source>
        <dbReference type="ARBA" id="ARBA00022737"/>
    </source>
</evidence>
<feature type="repeat" description="TPR" evidence="3">
    <location>
        <begin position="386"/>
        <end position="419"/>
    </location>
</feature>
<evidence type="ECO:0000256" key="4">
    <source>
        <dbReference type="SAM" id="Coils"/>
    </source>
</evidence>
<reference evidence="6" key="2">
    <citation type="submission" date="2021-04" db="EMBL/GenBank/DDBJ databases">
        <authorList>
            <person name="Gilroy R."/>
        </authorList>
    </citation>
    <scope>NUCLEOTIDE SEQUENCE</scope>
    <source>
        <strain evidence="6">ChiSxjej3B15-24422</strain>
    </source>
</reference>
<dbReference type="InterPro" id="IPR051012">
    <property type="entry name" value="CellSynth/LPSAsmb/PSIAsmb"/>
</dbReference>
<gene>
    <name evidence="6" type="ORF">H9831_02135</name>
</gene>
<dbReference type="Proteomes" id="UP000824007">
    <property type="component" value="Unassembled WGS sequence"/>
</dbReference>
<dbReference type="Gene3D" id="1.25.40.10">
    <property type="entry name" value="Tetratricopeptide repeat domain"/>
    <property type="match status" value="3"/>
</dbReference>
<sequence>MNCYNCGALLTETDFCTGCGADVRHYKKIIALSNMYYNDGLEKARVRDLSGAVRSLTECLKLNKFNIDARNLLGLVYFEVGETVNALSEWVLSKNLRAEKNIADDYIEAVQNNPTQLENLNQAIRKYNQALAYCQQGSLDLAVIQLKKVLSINPRFLRAHQLLALLYIQAEDWEKAKRELNKCGRIDVRNTTTLRYMKEVDAATVEDESKGAHRSRKSEDVIKYQSGNETIIQPVNVQEPKKSLAFLVYLLVGAAAGLAVALTLIMPARMQSLRTQLNEESRTVGEQLEKRNAELNELQTQVADLEARNAELESELDGFAGADGTLQTIESLLNAAYIYLDTPEDIESLAQALETIDAESMASDTVSEAYRNLYDKLLELAGPQISEACQESGNAAYRDGDYDTAVAELERAFSYDETNSDALLLLGDAYRRNGDSRNATRIYEQVMELFPNTENARRAENALEELEG</sequence>
<dbReference type="EMBL" id="DXDD01000026">
    <property type="protein sequence ID" value="HIY59471.1"/>
    <property type="molecule type" value="Genomic_DNA"/>
</dbReference>
<keyword evidence="4" id="KW-0175">Coiled coil</keyword>
<evidence type="ECO:0000256" key="5">
    <source>
        <dbReference type="SAM" id="Phobius"/>
    </source>
</evidence>
<reference evidence="6" key="1">
    <citation type="journal article" date="2021" name="PeerJ">
        <title>Extensive microbial diversity within the chicken gut microbiome revealed by metagenomics and culture.</title>
        <authorList>
            <person name="Gilroy R."/>
            <person name="Ravi A."/>
            <person name="Getino M."/>
            <person name="Pursley I."/>
            <person name="Horton D.L."/>
            <person name="Alikhan N.F."/>
            <person name="Baker D."/>
            <person name="Gharbi K."/>
            <person name="Hall N."/>
            <person name="Watson M."/>
            <person name="Adriaenssens E.M."/>
            <person name="Foster-Nyarko E."/>
            <person name="Jarju S."/>
            <person name="Secka A."/>
            <person name="Antonio M."/>
            <person name="Oren A."/>
            <person name="Chaudhuri R.R."/>
            <person name="La Ragione R."/>
            <person name="Hildebrand F."/>
            <person name="Pallen M.J."/>
        </authorList>
    </citation>
    <scope>NUCLEOTIDE SEQUENCE</scope>
    <source>
        <strain evidence="6">ChiSxjej3B15-24422</strain>
    </source>
</reference>
<keyword evidence="5" id="KW-0812">Transmembrane</keyword>